<dbReference type="GO" id="GO:0004803">
    <property type="term" value="F:transposase activity"/>
    <property type="evidence" value="ECO:0007669"/>
    <property type="project" value="InterPro"/>
</dbReference>
<gene>
    <name evidence="2" type="ORF">ICL16_34790</name>
</gene>
<dbReference type="Pfam" id="PF01609">
    <property type="entry name" value="DDE_Tnp_1"/>
    <property type="match status" value="1"/>
</dbReference>
<dbReference type="NCBIfam" id="NF033564">
    <property type="entry name" value="transpos_ISAs1"/>
    <property type="match status" value="1"/>
</dbReference>
<evidence type="ECO:0000313" key="2">
    <source>
        <dbReference type="EMBL" id="MBD2777074.1"/>
    </source>
</evidence>
<reference evidence="2" key="1">
    <citation type="submission" date="2020-09" db="EMBL/GenBank/DDBJ databases">
        <title>Iningainema tapete sp. nov. (Scytonemataceae, Cyanobacteria) from greenhouses in central Florida (USA) produces two types of nodularin with biosynthetic potential for microcystin-LR and anabaenopeptins.</title>
        <authorList>
            <person name="Berthold D.E."/>
            <person name="Lefler F.W."/>
            <person name="Huang I.-S."/>
            <person name="Abdulla H."/>
            <person name="Zimba P.V."/>
            <person name="Laughinghouse H.D. IV."/>
        </authorList>
    </citation>
    <scope>NUCLEOTIDE SEQUENCE</scope>
    <source>
        <strain evidence="2">BLCCT55</strain>
    </source>
</reference>
<dbReference type="InterPro" id="IPR051698">
    <property type="entry name" value="Transposase_11-like"/>
</dbReference>
<evidence type="ECO:0000259" key="1">
    <source>
        <dbReference type="Pfam" id="PF01609"/>
    </source>
</evidence>
<dbReference type="InterPro" id="IPR002559">
    <property type="entry name" value="Transposase_11"/>
</dbReference>
<keyword evidence="3" id="KW-1185">Reference proteome</keyword>
<organism evidence="2 3">
    <name type="scientific">Iningainema tapete BLCC-T55</name>
    <dbReference type="NCBI Taxonomy" id="2748662"/>
    <lineage>
        <taxon>Bacteria</taxon>
        <taxon>Bacillati</taxon>
        <taxon>Cyanobacteriota</taxon>
        <taxon>Cyanophyceae</taxon>
        <taxon>Nostocales</taxon>
        <taxon>Scytonemataceae</taxon>
        <taxon>Iningainema tapete</taxon>
    </lineage>
</organism>
<dbReference type="AlphaFoldDB" id="A0A8J7C8Q9"/>
<dbReference type="PANTHER" id="PTHR30298">
    <property type="entry name" value="H REPEAT-ASSOCIATED PREDICTED TRANSPOSASE"/>
    <property type="match status" value="1"/>
</dbReference>
<protein>
    <submittedName>
        <fullName evidence="2">ISAs1 family transposase</fullName>
    </submittedName>
</protein>
<dbReference type="EMBL" id="JACXAE010000105">
    <property type="protein sequence ID" value="MBD2777074.1"/>
    <property type="molecule type" value="Genomic_DNA"/>
</dbReference>
<accession>A0A8J7C8Q9</accession>
<name>A0A8J7C8Q9_9CYAN</name>
<sequence length="74" mass="8588">MRSLLAKSVRTHWTIENQLHWILDVQFNEDSSRIRKDNAPQNLAIIRHVALNLLNQEKTVKAGVKRKRSGSWLG</sequence>
<feature type="domain" description="Transposase IS4-like" evidence="1">
    <location>
        <begin position="9"/>
        <end position="53"/>
    </location>
</feature>
<evidence type="ECO:0000313" key="3">
    <source>
        <dbReference type="Proteomes" id="UP000629098"/>
    </source>
</evidence>
<dbReference type="Proteomes" id="UP000629098">
    <property type="component" value="Unassembled WGS sequence"/>
</dbReference>
<comment type="caution">
    <text evidence="2">The sequence shown here is derived from an EMBL/GenBank/DDBJ whole genome shotgun (WGS) entry which is preliminary data.</text>
</comment>
<dbReference type="GO" id="GO:0003677">
    <property type="term" value="F:DNA binding"/>
    <property type="evidence" value="ECO:0007669"/>
    <property type="project" value="InterPro"/>
</dbReference>
<dbReference type="PANTHER" id="PTHR30298:SF0">
    <property type="entry name" value="PROTEIN YBFL-RELATED"/>
    <property type="match status" value="1"/>
</dbReference>
<proteinExistence type="predicted"/>
<dbReference type="GO" id="GO:0006313">
    <property type="term" value="P:DNA transposition"/>
    <property type="evidence" value="ECO:0007669"/>
    <property type="project" value="InterPro"/>
</dbReference>
<dbReference type="InterPro" id="IPR047647">
    <property type="entry name" value="ISAs1_transpos"/>
</dbReference>